<organism evidence="1 2">
    <name type="scientific">Streblomastix strix</name>
    <dbReference type="NCBI Taxonomy" id="222440"/>
    <lineage>
        <taxon>Eukaryota</taxon>
        <taxon>Metamonada</taxon>
        <taxon>Preaxostyla</taxon>
        <taxon>Oxymonadida</taxon>
        <taxon>Streblomastigidae</taxon>
        <taxon>Streblomastix</taxon>
    </lineage>
</organism>
<sequence length="256" mass="29530">MTQIGLKIINNDSEKDYVEWVTQTPTEIRHNLTTSDTLKIYQQVKNQDNSYKLVFIDKIPPIRVKMNTVIDNMYILDSDRQSYLYNPNVHAVKLADMLAFDDTNEKYFDTINITNSNAICFNGSVNEHTQKLTNNTFKLNINNGSDICSSALNYINLRIDAFLYHYWIYDQDLAFAYRCLGLVRLYEPIANNFMTTCEAHDVGGVQSLKIRYNYGKQITLVNGDIVITDENPINVQQLTMQQIPNGINILPARMKF</sequence>
<dbReference type="EMBL" id="SNRW01006414">
    <property type="protein sequence ID" value="KAA6383134.1"/>
    <property type="molecule type" value="Genomic_DNA"/>
</dbReference>
<reference evidence="1 2" key="1">
    <citation type="submission" date="2019-03" db="EMBL/GenBank/DDBJ databases">
        <title>Single cell metagenomics reveals metabolic interactions within the superorganism composed of flagellate Streblomastix strix and complex community of Bacteroidetes bacteria on its surface.</title>
        <authorList>
            <person name="Treitli S.C."/>
            <person name="Kolisko M."/>
            <person name="Husnik F."/>
            <person name="Keeling P."/>
            <person name="Hampl V."/>
        </authorList>
    </citation>
    <scope>NUCLEOTIDE SEQUENCE [LARGE SCALE GENOMIC DNA]</scope>
    <source>
        <strain evidence="1">ST1C</strain>
    </source>
</reference>
<proteinExistence type="predicted"/>
<gene>
    <name evidence="1" type="ORF">EZS28_021338</name>
</gene>
<dbReference type="Proteomes" id="UP000324800">
    <property type="component" value="Unassembled WGS sequence"/>
</dbReference>
<name>A0A5J4VKX9_9EUKA</name>
<accession>A0A5J4VKX9</accession>
<dbReference type="AlphaFoldDB" id="A0A5J4VKX9"/>
<evidence type="ECO:0000313" key="2">
    <source>
        <dbReference type="Proteomes" id="UP000324800"/>
    </source>
</evidence>
<comment type="caution">
    <text evidence="1">The sequence shown here is derived from an EMBL/GenBank/DDBJ whole genome shotgun (WGS) entry which is preliminary data.</text>
</comment>
<evidence type="ECO:0000313" key="1">
    <source>
        <dbReference type="EMBL" id="KAA6383134.1"/>
    </source>
</evidence>
<protein>
    <submittedName>
        <fullName evidence="1">Uncharacterized protein</fullName>
    </submittedName>
</protein>